<sequence>MASSSWPARQVGWSGWSPSSGSASPLPSSASSSLSPLLSACCAPFLLWSPLTSGARPWGCWPRRAPLLYLSLRYSCPCCLGLFLSGTGLRSR</sequence>
<protein>
    <submittedName>
        <fullName evidence="2">Uncharacterized protein</fullName>
    </submittedName>
</protein>
<evidence type="ECO:0000256" key="1">
    <source>
        <dbReference type="SAM" id="MobiDB-lite"/>
    </source>
</evidence>
<evidence type="ECO:0000313" key="2">
    <source>
        <dbReference type="EMBL" id="JAD99159.1"/>
    </source>
</evidence>
<proteinExistence type="predicted"/>
<accession>A0A0A9EEJ2</accession>
<feature type="region of interest" description="Disordered" evidence="1">
    <location>
        <begin position="1"/>
        <end position="35"/>
    </location>
</feature>
<dbReference type="AlphaFoldDB" id="A0A0A9EEJ2"/>
<organism evidence="2">
    <name type="scientific">Arundo donax</name>
    <name type="common">Giant reed</name>
    <name type="synonym">Donax arundinaceus</name>
    <dbReference type="NCBI Taxonomy" id="35708"/>
    <lineage>
        <taxon>Eukaryota</taxon>
        <taxon>Viridiplantae</taxon>
        <taxon>Streptophyta</taxon>
        <taxon>Embryophyta</taxon>
        <taxon>Tracheophyta</taxon>
        <taxon>Spermatophyta</taxon>
        <taxon>Magnoliopsida</taxon>
        <taxon>Liliopsida</taxon>
        <taxon>Poales</taxon>
        <taxon>Poaceae</taxon>
        <taxon>PACMAD clade</taxon>
        <taxon>Arundinoideae</taxon>
        <taxon>Arundineae</taxon>
        <taxon>Arundo</taxon>
    </lineage>
</organism>
<reference evidence="2" key="2">
    <citation type="journal article" date="2015" name="Data Brief">
        <title>Shoot transcriptome of the giant reed, Arundo donax.</title>
        <authorList>
            <person name="Barrero R.A."/>
            <person name="Guerrero F.D."/>
            <person name="Moolhuijzen P."/>
            <person name="Goolsby J.A."/>
            <person name="Tidwell J."/>
            <person name="Bellgard S.E."/>
            <person name="Bellgard M.I."/>
        </authorList>
    </citation>
    <scope>NUCLEOTIDE SEQUENCE</scope>
    <source>
        <tissue evidence="2">Shoot tissue taken approximately 20 cm above the soil surface</tissue>
    </source>
</reference>
<feature type="compositionally biased region" description="Low complexity" evidence="1">
    <location>
        <begin position="12"/>
        <end position="35"/>
    </location>
</feature>
<reference evidence="2" key="1">
    <citation type="submission" date="2014-09" db="EMBL/GenBank/DDBJ databases">
        <authorList>
            <person name="Magalhaes I.L.F."/>
            <person name="Oliveira U."/>
            <person name="Santos F.R."/>
            <person name="Vidigal T.H.D.A."/>
            <person name="Brescovit A.D."/>
            <person name="Santos A.J."/>
        </authorList>
    </citation>
    <scope>NUCLEOTIDE SEQUENCE</scope>
    <source>
        <tissue evidence="2">Shoot tissue taken approximately 20 cm above the soil surface</tissue>
    </source>
</reference>
<dbReference type="EMBL" id="GBRH01198736">
    <property type="protein sequence ID" value="JAD99159.1"/>
    <property type="molecule type" value="Transcribed_RNA"/>
</dbReference>
<name>A0A0A9EEJ2_ARUDO</name>